<dbReference type="GeneID" id="64859073"/>
<evidence type="ECO:0000256" key="1">
    <source>
        <dbReference type="SAM" id="MobiDB-lite"/>
    </source>
</evidence>
<evidence type="ECO:0000313" key="3">
    <source>
        <dbReference type="Proteomes" id="UP000644660"/>
    </source>
</evidence>
<reference evidence="2 3" key="1">
    <citation type="submission" date="2020-05" db="EMBL/GenBank/DDBJ databases">
        <authorList>
            <person name="Casaregola S."/>
            <person name="Devillers H."/>
            <person name="Grondin C."/>
        </authorList>
    </citation>
    <scope>NUCLEOTIDE SEQUENCE [LARGE SCALE GENOMIC DNA]</scope>
    <source>
        <strain evidence="2 3">CLIB 1767</strain>
    </source>
</reference>
<feature type="compositionally biased region" description="Basic residues" evidence="1">
    <location>
        <begin position="329"/>
        <end position="339"/>
    </location>
</feature>
<comment type="caution">
    <text evidence="2">The sequence shown here is derived from an EMBL/GenBank/DDBJ whole genome shotgun (WGS) entry which is preliminary data.</text>
</comment>
<dbReference type="AlphaFoldDB" id="A0A8H2VIE4"/>
<sequence length="681" mass="76860">MVLDIPPEDQLSQNEYKAVKFYSPLKVRPTDSTTVDAQRKQYPYKAMKPCISFNTVPVVNANAKRIDRLYKQDFPGVQFPTDYTMEEYYDNESGYAGDNNNQYNLHNQYLLNNLNSVSTHMAGRQPSPTRFPSSGSSPAIATGGGGKRQQSHKSIQLTEMFKIAKNGKIVREDYPTKPTIQNNSLVLNNTTLNWDKLWALRRLQLDNRTLHKDDFFKYPDILFAEHGPNIVTLQDMDSDGFTPLTKNQKRKIKVINERIGYPNLPRTILCRIDGRKHTWVGLDWLFTNCIKNTDHLIVVTNLPSLITRQKPKLRTARSATRYGQTRSLSRSRSRGRRRSAMRDSDDGDSGINSYYGMDDTDDDSGSDDDDNDVEDGSTSAWYPGYDINQIRATMKDIQTYIESLLLLNNPSRAIKLTIEITVGKTMNCLCNSTNIYTPDLIVTSNLNVETVVKWRSNYISDKLCSSFPIPVIVVPALYMNNFEKTLEIKSQQLMAIPGQDPPSTTPTALPKKQSGQELLENLDQMTYNSLKESIKLNKITSHSKKKQMVDVVNTSLSVSKRTKKKSSKKSKSKSSLSPVSSNTDIGLRKIKTTDPHRLKPVKSVSYNVAEHSDSHGIPIYKSKSTTERVPLKHYKSNSEIPRKQISSSSSSTASNKGFFSSLFKGSATTTGTKEKKKGIFW</sequence>
<evidence type="ECO:0000313" key="2">
    <source>
        <dbReference type="EMBL" id="CAB4256006.1"/>
    </source>
</evidence>
<feature type="compositionally biased region" description="Acidic residues" evidence="1">
    <location>
        <begin position="358"/>
        <end position="375"/>
    </location>
</feature>
<dbReference type="OrthoDB" id="843225at2759"/>
<feature type="region of interest" description="Disordered" evidence="1">
    <location>
        <begin position="615"/>
        <end position="681"/>
    </location>
</feature>
<feature type="region of interest" description="Disordered" evidence="1">
    <location>
        <begin position="119"/>
        <end position="153"/>
    </location>
</feature>
<keyword evidence="3" id="KW-1185">Reference proteome</keyword>
<name>A0A8H2VIE4_9SACH</name>
<feature type="compositionally biased region" description="Polar residues" evidence="1">
    <location>
        <begin position="126"/>
        <end position="139"/>
    </location>
</feature>
<feature type="compositionally biased region" description="Low complexity" evidence="1">
    <location>
        <begin position="646"/>
        <end position="661"/>
    </location>
</feature>
<accession>A0A8H2VIE4</accession>
<dbReference type="Proteomes" id="UP000644660">
    <property type="component" value="Unassembled WGS sequence"/>
</dbReference>
<gene>
    <name evidence="2" type="ORF">KABA2_08S01100</name>
</gene>
<feature type="region of interest" description="Disordered" evidence="1">
    <location>
        <begin position="551"/>
        <end position="598"/>
    </location>
</feature>
<proteinExistence type="predicted"/>
<feature type="region of interest" description="Disordered" evidence="1">
    <location>
        <begin position="310"/>
        <end position="380"/>
    </location>
</feature>
<organism evidence="2 3">
    <name type="scientific">Maudiozyma barnettii</name>
    <dbReference type="NCBI Taxonomy" id="61262"/>
    <lineage>
        <taxon>Eukaryota</taxon>
        <taxon>Fungi</taxon>
        <taxon>Dikarya</taxon>
        <taxon>Ascomycota</taxon>
        <taxon>Saccharomycotina</taxon>
        <taxon>Saccharomycetes</taxon>
        <taxon>Saccharomycetales</taxon>
        <taxon>Saccharomycetaceae</taxon>
        <taxon>Maudiozyma</taxon>
    </lineage>
</organism>
<feature type="compositionally biased region" description="Basic residues" evidence="1">
    <location>
        <begin position="560"/>
        <end position="572"/>
    </location>
</feature>
<protein>
    <submittedName>
        <fullName evidence="2">Uncharacterized protein</fullName>
    </submittedName>
</protein>
<dbReference type="RefSeq" id="XP_041407850.1">
    <property type="nucleotide sequence ID" value="XM_041551916.1"/>
</dbReference>
<dbReference type="EMBL" id="CAEFZW010000008">
    <property type="protein sequence ID" value="CAB4256006.1"/>
    <property type="molecule type" value="Genomic_DNA"/>
</dbReference>